<dbReference type="CDD" id="cd00518">
    <property type="entry name" value="H2MP"/>
    <property type="match status" value="1"/>
</dbReference>
<dbReference type="GO" id="GO:0016485">
    <property type="term" value="P:protein processing"/>
    <property type="evidence" value="ECO:0007669"/>
    <property type="project" value="TreeGrafter"/>
</dbReference>
<organism evidence="5 6">
    <name type="scientific">Cysteiniphilum litorale</name>
    <dbReference type="NCBI Taxonomy" id="2056700"/>
    <lineage>
        <taxon>Bacteria</taxon>
        <taxon>Pseudomonadati</taxon>
        <taxon>Pseudomonadota</taxon>
        <taxon>Gammaproteobacteria</taxon>
        <taxon>Thiotrichales</taxon>
        <taxon>Fastidiosibacteraceae</taxon>
        <taxon>Cysteiniphilum</taxon>
    </lineage>
</organism>
<dbReference type="InterPro" id="IPR000671">
    <property type="entry name" value="Peptidase_A31"/>
</dbReference>
<reference evidence="5" key="2">
    <citation type="submission" date="2020-09" db="EMBL/GenBank/DDBJ databases">
        <authorList>
            <person name="Sun Q."/>
            <person name="Zhou Y."/>
        </authorList>
    </citation>
    <scope>NUCLEOTIDE SEQUENCE</scope>
    <source>
        <strain evidence="5">CGMCC 1.15758</strain>
    </source>
</reference>
<evidence type="ECO:0000256" key="3">
    <source>
        <dbReference type="ARBA" id="ARBA00022750"/>
    </source>
</evidence>
<dbReference type="EMBL" id="BMJS01000028">
    <property type="protein sequence ID" value="GGG03764.1"/>
    <property type="molecule type" value="Genomic_DNA"/>
</dbReference>
<dbReference type="NCBIfam" id="TIGR00072">
    <property type="entry name" value="hydrog_prot"/>
    <property type="match status" value="1"/>
</dbReference>
<gene>
    <name evidence="5" type="primary">vhtD</name>
    <name evidence="5" type="ORF">GCM10010995_21530</name>
</gene>
<dbReference type="RefSeq" id="WP_117003476.1">
    <property type="nucleotide sequence ID" value="NZ_BMJS01000028.1"/>
</dbReference>
<dbReference type="SUPFAM" id="SSF53163">
    <property type="entry name" value="HybD-like"/>
    <property type="match status" value="1"/>
</dbReference>
<dbReference type="PANTHER" id="PTHR30302:SF1">
    <property type="entry name" value="HYDROGENASE 2 MATURATION PROTEASE"/>
    <property type="match status" value="1"/>
</dbReference>
<dbReference type="AlphaFoldDB" id="A0A8J2Z5V3"/>
<accession>A0A8J2Z5V3</accession>
<protein>
    <submittedName>
        <fullName evidence="5">Hydrogenase</fullName>
    </submittedName>
</protein>
<evidence type="ECO:0000256" key="1">
    <source>
        <dbReference type="ARBA" id="ARBA00006814"/>
    </source>
</evidence>
<dbReference type="Gene3D" id="3.40.50.1450">
    <property type="entry name" value="HybD-like"/>
    <property type="match status" value="1"/>
</dbReference>
<dbReference type="GO" id="GO:0004190">
    <property type="term" value="F:aspartic-type endopeptidase activity"/>
    <property type="evidence" value="ECO:0007669"/>
    <property type="project" value="UniProtKB-KW"/>
</dbReference>
<sequence>MRKQKTLVLGIGSPFGDDQFGWLVAKEIKEMLKSNQRSHIDIEIADRPGLNLLRFLEKDYAQIILIDAVNAGVEPSMPFTLQSHEILEFSGFLSSHNIGVAPSLALANALNMPIDHVLFYGVQGEHLFVKDDVMSDAVKKSAGNMAQMITLQLIKS</sequence>
<dbReference type="GO" id="GO:0008047">
    <property type="term" value="F:enzyme activator activity"/>
    <property type="evidence" value="ECO:0007669"/>
    <property type="project" value="InterPro"/>
</dbReference>
<comment type="caution">
    <text evidence="5">The sequence shown here is derived from an EMBL/GenBank/DDBJ whole genome shotgun (WGS) entry which is preliminary data.</text>
</comment>
<comment type="similarity">
    <text evidence="1">Belongs to the peptidase A31 family.</text>
</comment>
<reference evidence="5" key="1">
    <citation type="journal article" date="2014" name="Int. J. Syst. Evol. Microbiol.">
        <title>Complete genome sequence of Corynebacterium casei LMG S-19264T (=DSM 44701T), isolated from a smear-ripened cheese.</title>
        <authorList>
            <consortium name="US DOE Joint Genome Institute (JGI-PGF)"/>
            <person name="Walter F."/>
            <person name="Albersmeier A."/>
            <person name="Kalinowski J."/>
            <person name="Ruckert C."/>
        </authorList>
    </citation>
    <scope>NUCLEOTIDE SEQUENCE</scope>
    <source>
        <strain evidence="5">CGMCC 1.15758</strain>
    </source>
</reference>
<evidence type="ECO:0000256" key="4">
    <source>
        <dbReference type="ARBA" id="ARBA00022801"/>
    </source>
</evidence>
<keyword evidence="3" id="KW-0064">Aspartyl protease</keyword>
<keyword evidence="4" id="KW-0378">Hydrolase</keyword>
<dbReference type="Proteomes" id="UP000636949">
    <property type="component" value="Unassembled WGS sequence"/>
</dbReference>
<keyword evidence="2" id="KW-0645">Protease</keyword>
<evidence type="ECO:0000256" key="2">
    <source>
        <dbReference type="ARBA" id="ARBA00022670"/>
    </source>
</evidence>
<proteinExistence type="inferred from homology"/>
<dbReference type="PANTHER" id="PTHR30302">
    <property type="entry name" value="HYDROGENASE 1 MATURATION PROTEASE"/>
    <property type="match status" value="1"/>
</dbReference>
<dbReference type="InterPro" id="IPR023430">
    <property type="entry name" value="Pept_HybD-like_dom_sf"/>
</dbReference>
<dbReference type="Pfam" id="PF01750">
    <property type="entry name" value="HycI"/>
    <property type="match status" value="1"/>
</dbReference>
<evidence type="ECO:0000313" key="6">
    <source>
        <dbReference type="Proteomes" id="UP000636949"/>
    </source>
</evidence>
<keyword evidence="6" id="KW-1185">Reference proteome</keyword>
<name>A0A8J2Z5V3_9GAMM</name>
<dbReference type="OrthoDB" id="9808862at2"/>
<evidence type="ECO:0000313" key="5">
    <source>
        <dbReference type="EMBL" id="GGG03764.1"/>
    </source>
</evidence>